<name>A0A2I8F3J8_9BURK</name>
<evidence type="ECO:0000313" key="2">
    <source>
        <dbReference type="Proteomes" id="UP000243502"/>
    </source>
</evidence>
<dbReference type="Proteomes" id="UP000243502">
    <property type="component" value="Chromosome 4"/>
</dbReference>
<proteinExistence type="predicted"/>
<dbReference type="RefSeq" id="WP_081921203.1">
    <property type="nucleotide sequence ID" value="NZ_AP024957.1"/>
</dbReference>
<gene>
    <name evidence="1" type="ORF">C2L65_42000</name>
</gene>
<protein>
    <submittedName>
        <fullName evidence="1">Uncharacterized protein</fullName>
    </submittedName>
</protein>
<dbReference type="EMBL" id="CP026114">
    <property type="protein sequence ID" value="AUT66309.1"/>
    <property type="molecule type" value="Genomic_DNA"/>
</dbReference>
<dbReference type="KEGG" id="pter:C2L65_42000"/>
<reference evidence="1 2" key="1">
    <citation type="submission" date="2018-01" db="EMBL/GenBank/DDBJ databases">
        <title>Species boundaries and ecological features among Paraburkholderia terrae DSMZ17804T, P. hospita DSMZ17164T and P. caribensis DSMZ13236T.</title>
        <authorList>
            <person name="Pratama A.A."/>
        </authorList>
    </citation>
    <scope>NUCLEOTIDE SEQUENCE [LARGE SCALE GENOMIC DNA]</scope>
    <source>
        <strain evidence="1 2">DSM 17804</strain>
    </source>
</reference>
<dbReference type="InterPro" id="IPR058891">
    <property type="entry name" value="CPPA"/>
</dbReference>
<dbReference type="AlphaFoldDB" id="A0A2I8F3J8"/>
<organism evidence="1 2">
    <name type="scientific">Paraburkholderia terrae</name>
    <dbReference type="NCBI Taxonomy" id="311230"/>
    <lineage>
        <taxon>Bacteria</taxon>
        <taxon>Pseudomonadati</taxon>
        <taxon>Pseudomonadota</taxon>
        <taxon>Betaproteobacteria</taxon>
        <taxon>Burkholderiales</taxon>
        <taxon>Burkholderiaceae</taxon>
        <taxon>Paraburkholderia</taxon>
    </lineage>
</organism>
<evidence type="ECO:0000313" key="1">
    <source>
        <dbReference type="EMBL" id="AUT66309.1"/>
    </source>
</evidence>
<sequence>MEHLVRVYNEKDRQTLEWLRKHVGDAAIVSAVAQCAGSGKPYLSTVCRRLGVRTPAFSAPLRQTSSPVADYSLATIRSILAARTATAKLGAAR</sequence>
<accession>A0A2I8F3J8</accession>
<dbReference type="Pfam" id="PF25860">
    <property type="entry name" value="CPPA"/>
    <property type="match status" value="1"/>
</dbReference>